<feature type="region of interest" description="Disordered" evidence="1">
    <location>
        <begin position="50"/>
        <end position="71"/>
    </location>
</feature>
<evidence type="ECO:0000313" key="2">
    <source>
        <dbReference type="EMBL" id="ELK06553.1"/>
    </source>
</evidence>
<dbReference type="InParanoid" id="L5K7T4"/>
<gene>
    <name evidence="2" type="ORF">PAL_GLEAN10022867</name>
</gene>
<protein>
    <submittedName>
        <fullName evidence="2">Uncharacterized protein</fullName>
    </submittedName>
</protein>
<evidence type="ECO:0000313" key="3">
    <source>
        <dbReference type="Proteomes" id="UP000010552"/>
    </source>
</evidence>
<feature type="region of interest" description="Disordered" evidence="1">
    <location>
        <begin position="1"/>
        <end position="23"/>
    </location>
</feature>
<dbReference type="AlphaFoldDB" id="L5K7T4"/>
<dbReference type="EMBL" id="KB031030">
    <property type="protein sequence ID" value="ELK06553.1"/>
    <property type="molecule type" value="Genomic_DNA"/>
</dbReference>
<dbReference type="Proteomes" id="UP000010552">
    <property type="component" value="Unassembled WGS sequence"/>
</dbReference>
<keyword evidence="3" id="KW-1185">Reference proteome</keyword>
<organism evidence="2 3">
    <name type="scientific">Pteropus alecto</name>
    <name type="common">Black flying fox</name>
    <dbReference type="NCBI Taxonomy" id="9402"/>
    <lineage>
        <taxon>Eukaryota</taxon>
        <taxon>Metazoa</taxon>
        <taxon>Chordata</taxon>
        <taxon>Craniata</taxon>
        <taxon>Vertebrata</taxon>
        <taxon>Euteleostomi</taxon>
        <taxon>Mammalia</taxon>
        <taxon>Eutheria</taxon>
        <taxon>Laurasiatheria</taxon>
        <taxon>Chiroptera</taxon>
        <taxon>Yinpterochiroptera</taxon>
        <taxon>Pteropodoidea</taxon>
        <taxon>Pteropodidae</taxon>
        <taxon>Pteropodinae</taxon>
        <taxon>Pteropus</taxon>
    </lineage>
</organism>
<reference evidence="3" key="1">
    <citation type="journal article" date="2013" name="Science">
        <title>Comparative analysis of bat genomes provides insight into the evolution of flight and immunity.</title>
        <authorList>
            <person name="Zhang G."/>
            <person name="Cowled C."/>
            <person name="Shi Z."/>
            <person name="Huang Z."/>
            <person name="Bishop-Lilly K.A."/>
            <person name="Fang X."/>
            <person name="Wynne J.W."/>
            <person name="Xiong Z."/>
            <person name="Baker M.L."/>
            <person name="Zhao W."/>
            <person name="Tachedjian M."/>
            <person name="Zhu Y."/>
            <person name="Zhou P."/>
            <person name="Jiang X."/>
            <person name="Ng J."/>
            <person name="Yang L."/>
            <person name="Wu L."/>
            <person name="Xiao J."/>
            <person name="Feng Y."/>
            <person name="Chen Y."/>
            <person name="Sun X."/>
            <person name="Zhang Y."/>
            <person name="Marsh G.A."/>
            <person name="Crameri G."/>
            <person name="Broder C.C."/>
            <person name="Frey K.G."/>
            <person name="Wang L.F."/>
            <person name="Wang J."/>
        </authorList>
    </citation>
    <scope>NUCLEOTIDE SEQUENCE [LARGE SCALE GENOMIC DNA]</scope>
</reference>
<sequence>MSREREGRERLEPRVLADEAGAQGLGQLPAVTGTQGSCTCHLPCSGLPHPARPHRSCPAPEPPQRPSSCLP</sequence>
<feature type="compositionally biased region" description="Basic and acidic residues" evidence="1">
    <location>
        <begin position="1"/>
        <end position="17"/>
    </location>
</feature>
<proteinExistence type="predicted"/>
<evidence type="ECO:0000256" key="1">
    <source>
        <dbReference type="SAM" id="MobiDB-lite"/>
    </source>
</evidence>
<name>L5K7T4_PTEAL</name>
<accession>L5K7T4</accession>